<dbReference type="HOGENOM" id="CLU_508858_0_0_4"/>
<evidence type="ECO:0000256" key="5">
    <source>
        <dbReference type="ARBA" id="ARBA00022679"/>
    </source>
</evidence>
<evidence type="ECO:0000259" key="11">
    <source>
        <dbReference type="PROSITE" id="PS50885"/>
    </source>
</evidence>
<dbReference type="InterPro" id="IPR003594">
    <property type="entry name" value="HATPase_dom"/>
</dbReference>
<dbReference type="Proteomes" id="UP000002429">
    <property type="component" value="Plasmid megaplasmid"/>
</dbReference>
<evidence type="ECO:0000259" key="10">
    <source>
        <dbReference type="PROSITE" id="PS50109"/>
    </source>
</evidence>
<dbReference type="AlphaFoldDB" id="Q1LCE5"/>
<dbReference type="PROSITE" id="PS50109">
    <property type="entry name" value="HIS_KIN"/>
    <property type="match status" value="1"/>
</dbReference>
<dbReference type="CDD" id="cd06225">
    <property type="entry name" value="HAMP"/>
    <property type="match status" value="1"/>
</dbReference>
<comment type="subcellular location">
    <subcellularLocation>
        <location evidence="2">Membrane</location>
    </subcellularLocation>
</comment>
<dbReference type="InterPro" id="IPR003660">
    <property type="entry name" value="HAMP_dom"/>
</dbReference>
<keyword evidence="4" id="KW-0597">Phosphoprotein</keyword>
<dbReference type="GO" id="GO:0000155">
    <property type="term" value="F:phosphorelay sensor kinase activity"/>
    <property type="evidence" value="ECO:0007669"/>
    <property type="project" value="InterPro"/>
</dbReference>
<sequence>MGRLSVAPLAQLNRLRVRLSLVFVLFLLLVIGLGAFSINRLSAFHNVAAEISGRWLLSNRIAGDLNNSISDFRATEGELLTARRGKDRGRAEGSLAVLDEEIADAKRRYETIEHDPIELDLYRQFSEQWRAYRELANRVLVLSQRDDKTDAIALYYQESRRAFTVANATLATLTERNVTGANEATQAEAVAYRHARDLIVNAIIVAALLMIAGVLYFVTAVTNPIAELVDRMHRISDNETEIDIPSTERPDEVGEIARAVVRFRDNTVALAQSRATLAEQARTLEITLANERRMAELQRNFVSMVSHEFRTPLTVIDGYAQRLSHIKPPLSLEAVQDRSSRIRAAVRRMTALIEDMLGASQVLDLATPGAFQRTEFSLHLLVHEVCEMHRESSPDAQIVEQWHADVPEVFHGDARLLFQAVSNLIGNAVKYSPPKTPVSVDVSMESGAILICVADQGIGIPEKDLGHVFERYVRGANVTGTAGAGVGLYIVRLAAELHGGTVSVRSAEGTGSRFLLRLPEAPAPAPLSA</sequence>
<dbReference type="KEGG" id="rme:Rmet_5322"/>
<evidence type="ECO:0000256" key="1">
    <source>
        <dbReference type="ARBA" id="ARBA00000085"/>
    </source>
</evidence>
<gene>
    <name evidence="12" type="primary">zniS</name>
    <name evidence="12" type="ordered locus">Rmet_5322</name>
</gene>
<keyword evidence="9" id="KW-0472">Membrane</keyword>
<dbReference type="InterPro" id="IPR004358">
    <property type="entry name" value="Sig_transdc_His_kin-like_C"/>
</dbReference>
<dbReference type="InterPro" id="IPR005467">
    <property type="entry name" value="His_kinase_dom"/>
</dbReference>
<dbReference type="EC" id="2.7.13.3" evidence="3"/>
<dbReference type="InterPro" id="IPR036097">
    <property type="entry name" value="HisK_dim/P_sf"/>
</dbReference>
<evidence type="ECO:0000256" key="2">
    <source>
        <dbReference type="ARBA" id="ARBA00004370"/>
    </source>
</evidence>
<keyword evidence="7" id="KW-0902">Two-component regulatory system</keyword>
<dbReference type="Pfam" id="PF02518">
    <property type="entry name" value="HATPase_c"/>
    <property type="match status" value="1"/>
</dbReference>
<dbReference type="Pfam" id="PF00512">
    <property type="entry name" value="HisKA"/>
    <property type="match status" value="1"/>
</dbReference>
<dbReference type="SMART" id="SM00387">
    <property type="entry name" value="HATPase_c"/>
    <property type="match status" value="1"/>
</dbReference>
<protein>
    <recommendedName>
        <fullName evidence="3">histidine kinase</fullName>
        <ecNumber evidence="3">2.7.13.3</ecNumber>
    </recommendedName>
</protein>
<accession>Q1LCE5</accession>
<feature type="transmembrane region" description="Helical" evidence="9">
    <location>
        <begin position="198"/>
        <end position="218"/>
    </location>
</feature>
<dbReference type="PROSITE" id="PS50885">
    <property type="entry name" value="HAMP"/>
    <property type="match status" value="1"/>
</dbReference>
<dbReference type="CDD" id="cd00075">
    <property type="entry name" value="HATPase"/>
    <property type="match status" value="1"/>
</dbReference>
<dbReference type="SUPFAM" id="SSF55874">
    <property type="entry name" value="ATPase domain of HSP90 chaperone/DNA topoisomerase II/histidine kinase"/>
    <property type="match status" value="1"/>
</dbReference>
<keyword evidence="9" id="KW-0812">Transmembrane</keyword>
<evidence type="ECO:0000313" key="13">
    <source>
        <dbReference type="Proteomes" id="UP000002429"/>
    </source>
</evidence>
<dbReference type="InterPro" id="IPR003661">
    <property type="entry name" value="HisK_dim/P_dom"/>
</dbReference>
<proteinExistence type="predicted"/>
<dbReference type="DNASU" id="4042183"/>
<dbReference type="PRINTS" id="PR00344">
    <property type="entry name" value="BCTRLSENSOR"/>
</dbReference>
<dbReference type="GO" id="GO:0016020">
    <property type="term" value="C:membrane"/>
    <property type="evidence" value="ECO:0007669"/>
    <property type="project" value="UniProtKB-SubCell"/>
</dbReference>
<keyword evidence="12" id="KW-0614">Plasmid</keyword>
<feature type="domain" description="HAMP" evidence="11">
    <location>
        <begin position="219"/>
        <end position="272"/>
    </location>
</feature>
<comment type="catalytic activity">
    <reaction evidence="1">
        <text>ATP + protein L-histidine = ADP + protein N-phospho-L-histidine.</text>
        <dbReference type="EC" id="2.7.13.3"/>
    </reaction>
</comment>
<dbReference type="SMART" id="SM00304">
    <property type="entry name" value="HAMP"/>
    <property type="match status" value="1"/>
</dbReference>
<dbReference type="SMART" id="SM00388">
    <property type="entry name" value="HisKA"/>
    <property type="match status" value="1"/>
</dbReference>
<evidence type="ECO:0000256" key="4">
    <source>
        <dbReference type="ARBA" id="ARBA00022553"/>
    </source>
</evidence>
<dbReference type="Gene3D" id="6.10.340.10">
    <property type="match status" value="1"/>
</dbReference>
<evidence type="ECO:0000256" key="9">
    <source>
        <dbReference type="SAM" id="Phobius"/>
    </source>
</evidence>
<dbReference type="SUPFAM" id="SSF47384">
    <property type="entry name" value="Homodimeric domain of signal transducing histidine kinase"/>
    <property type="match status" value="1"/>
</dbReference>
<dbReference type="Gene3D" id="3.30.565.10">
    <property type="entry name" value="Histidine kinase-like ATPase, C-terminal domain"/>
    <property type="match status" value="1"/>
</dbReference>
<dbReference type="InterPro" id="IPR036890">
    <property type="entry name" value="HATPase_C_sf"/>
</dbReference>
<evidence type="ECO:0000256" key="6">
    <source>
        <dbReference type="ARBA" id="ARBA00022777"/>
    </source>
</evidence>
<evidence type="ECO:0000256" key="7">
    <source>
        <dbReference type="ARBA" id="ARBA00023012"/>
    </source>
</evidence>
<dbReference type="InterPro" id="IPR024478">
    <property type="entry name" value="HlyB_4HB_MCP"/>
</dbReference>
<geneLocation type="plasmid" evidence="12 13">
    <name>megaplasmid</name>
</geneLocation>
<name>Q1LCE5_CUPMC</name>
<dbReference type="eggNOG" id="COG2205">
    <property type="taxonomic scope" value="Bacteria"/>
</dbReference>
<feature type="coiled-coil region" evidence="8">
    <location>
        <begin position="88"/>
        <end position="115"/>
    </location>
</feature>
<dbReference type="Pfam" id="PF12729">
    <property type="entry name" value="4HB_MCP_1"/>
    <property type="match status" value="1"/>
</dbReference>
<keyword evidence="13" id="KW-1185">Reference proteome</keyword>
<feature type="domain" description="Histidine kinase" evidence="10">
    <location>
        <begin position="304"/>
        <end position="522"/>
    </location>
</feature>
<keyword evidence="5" id="KW-0808">Transferase</keyword>
<reference evidence="13" key="1">
    <citation type="journal article" date="2010" name="PLoS ONE">
        <title>The complete genome sequence of Cupriavidus metallidurans strain CH34, a master survivalist in harsh and anthropogenic environments.</title>
        <authorList>
            <person name="Janssen P.J."/>
            <person name="Van Houdt R."/>
            <person name="Moors H."/>
            <person name="Monsieurs P."/>
            <person name="Morin N."/>
            <person name="Michaux A."/>
            <person name="Benotmane M.A."/>
            <person name="Leys N."/>
            <person name="Vallaeys T."/>
            <person name="Lapidus A."/>
            <person name="Monchy S."/>
            <person name="Medigue C."/>
            <person name="Taghavi S."/>
            <person name="McCorkle S."/>
            <person name="Dunn J."/>
            <person name="van der Lelie D."/>
            <person name="Mergeay M."/>
        </authorList>
    </citation>
    <scope>NUCLEOTIDE SEQUENCE [LARGE SCALE GENOMIC DNA]</scope>
    <source>
        <strain evidence="13">ATCC 43123 / DSM 2839 / NBRC 102507 / CH34</strain>
    </source>
</reference>
<feature type="transmembrane region" description="Helical" evidence="9">
    <location>
        <begin position="20"/>
        <end position="38"/>
    </location>
</feature>
<dbReference type="Gene3D" id="1.10.287.130">
    <property type="match status" value="1"/>
</dbReference>
<dbReference type="CDD" id="cd00082">
    <property type="entry name" value="HisKA"/>
    <property type="match status" value="1"/>
</dbReference>
<evidence type="ECO:0000256" key="8">
    <source>
        <dbReference type="SAM" id="Coils"/>
    </source>
</evidence>
<evidence type="ECO:0000313" key="12">
    <source>
        <dbReference type="EMBL" id="ABF12181.1"/>
    </source>
</evidence>
<organism evidence="12 13">
    <name type="scientific">Cupriavidus metallidurans (strain ATCC 43123 / DSM 2839 / NBRC 102507 / CH34)</name>
    <name type="common">Ralstonia metallidurans</name>
    <dbReference type="NCBI Taxonomy" id="266264"/>
    <lineage>
        <taxon>Bacteria</taxon>
        <taxon>Pseudomonadati</taxon>
        <taxon>Pseudomonadota</taxon>
        <taxon>Betaproteobacteria</taxon>
        <taxon>Burkholderiales</taxon>
        <taxon>Burkholderiaceae</taxon>
        <taxon>Cupriavidus</taxon>
    </lineage>
</organism>
<evidence type="ECO:0000256" key="3">
    <source>
        <dbReference type="ARBA" id="ARBA00012438"/>
    </source>
</evidence>
<dbReference type="InterPro" id="IPR050736">
    <property type="entry name" value="Sensor_HK_Regulatory"/>
</dbReference>
<dbReference type="SUPFAM" id="SSF158472">
    <property type="entry name" value="HAMP domain-like"/>
    <property type="match status" value="1"/>
</dbReference>
<dbReference type="EMBL" id="CP000353">
    <property type="protein sequence ID" value="ABF12181.1"/>
    <property type="molecule type" value="Genomic_DNA"/>
</dbReference>
<dbReference type="PANTHER" id="PTHR43711:SF1">
    <property type="entry name" value="HISTIDINE KINASE 1"/>
    <property type="match status" value="1"/>
</dbReference>
<keyword evidence="9" id="KW-1133">Transmembrane helix</keyword>
<dbReference type="PANTHER" id="PTHR43711">
    <property type="entry name" value="TWO-COMPONENT HISTIDINE KINASE"/>
    <property type="match status" value="1"/>
</dbReference>
<keyword evidence="8" id="KW-0175">Coiled coil</keyword>
<dbReference type="Pfam" id="PF00672">
    <property type="entry name" value="HAMP"/>
    <property type="match status" value="1"/>
</dbReference>
<keyword evidence="6" id="KW-0418">Kinase</keyword>